<name>A0A4Z1GIJ6_9HELO</name>
<sequence length="599" mass="67453">MTENRNKKSSRIERPSSFSSKAIVEFRESSKNGEESKPSESGACIPRNGLGERSNDGQSDPRAEKYRSRLDKLLQGINKWQEVLLAEMQARHKMREAEIKRSAVSQADASFMKEVQRLQAEGQLGAFEKLFKLANACQSARDGLGPLEHEGFEAQKKVQGHVWELQQVEDELFETFASELGESYQESSVISSSSSAHDILGISPLAITNNHEIRKRQSGDTRDKLCRSETVTTNIEGQQKNYNSPNFVDELKQKRSDVHDLRMLLSHDETQPVPAIRFRHSVESVSSMNVLGEGPLSLDQNSIGLHQDSLLLGLENEEGDLHQESHYESTLLLDSEVVEIINDERQQLETAPGSDSGVPDLDLLEDHDIRTSTPKQHSSTESFPELLTQFGTKRDRINKWLLHKMLISRSEASLIGLQLQKEQDSSPSPWAKLIVAYFQFDCNTSEPTNSQEVKNISTKGRISEFQQSSNYREEDTMITSHPTLLSKTTVEDTAAALIAHPRDGGNTEPRNNLAHQSIFEGLAQVKSSNPRSIKVDLPSLQVFNSERPITMTRTAEKQERQCEWICRAEDNPAMRATQGSWPRDSLLKLTVRKSYERGI</sequence>
<dbReference type="AlphaFoldDB" id="A0A4Z1GIJ6"/>
<proteinExistence type="predicted"/>
<gene>
    <name evidence="2" type="ORF">BHYA_0139g00250</name>
</gene>
<evidence type="ECO:0000313" key="3">
    <source>
        <dbReference type="Proteomes" id="UP000297814"/>
    </source>
</evidence>
<organism evidence="2 3">
    <name type="scientific">Botrytis hyacinthi</name>
    <dbReference type="NCBI Taxonomy" id="278943"/>
    <lineage>
        <taxon>Eukaryota</taxon>
        <taxon>Fungi</taxon>
        <taxon>Dikarya</taxon>
        <taxon>Ascomycota</taxon>
        <taxon>Pezizomycotina</taxon>
        <taxon>Leotiomycetes</taxon>
        <taxon>Helotiales</taxon>
        <taxon>Sclerotiniaceae</taxon>
        <taxon>Botrytis</taxon>
    </lineage>
</organism>
<evidence type="ECO:0000256" key="1">
    <source>
        <dbReference type="SAM" id="MobiDB-lite"/>
    </source>
</evidence>
<accession>A0A4Z1GIJ6</accession>
<evidence type="ECO:0000313" key="2">
    <source>
        <dbReference type="EMBL" id="TGO35978.1"/>
    </source>
</evidence>
<comment type="caution">
    <text evidence="2">The sequence shown here is derived from an EMBL/GenBank/DDBJ whole genome shotgun (WGS) entry which is preliminary data.</text>
</comment>
<feature type="region of interest" description="Disordered" evidence="1">
    <location>
        <begin position="1"/>
        <end position="64"/>
    </location>
</feature>
<dbReference type="Proteomes" id="UP000297814">
    <property type="component" value="Unassembled WGS sequence"/>
</dbReference>
<feature type="compositionally biased region" description="Basic and acidic residues" evidence="1">
    <location>
        <begin position="24"/>
        <end position="38"/>
    </location>
</feature>
<feature type="compositionally biased region" description="Basic and acidic residues" evidence="1">
    <location>
        <begin position="53"/>
        <end position="64"/>
    </location>
</feature>
<feature type="compositionally biased region" description="Basic and acidic residues" evidence="1">
    <location>
        <begin position="1"/>
        <end position="14"/>
    </location>
</feature>
<dbReference type="EMBL" id="PQXK01000139">
    <property type="protein sequence ID" value="TGO35978.1"/>
    <property type="molecule type" value="Genomic_DNA"/>
</dbReference>
<protein>
    <submittedName>
        <fullName evidence="2">Uncharacterized protein</fullName>
    </submittedName>
</protein>
<keyword evidence="3" id="KW-1185">Reference proteome</keyword>
<reference evidence="2 3" key="1">
    <citation type="submission" date="2017-12" db="EMBL/GenBank/DDBJ databases">
        <title>Comparative genomics of Botrytis spp.</title>
        <authorList>
            <person name="Valero-Jimenez C.A."/>
            <person name="Tapia P."/>
            <person name="Veloso J."/>
            <person name="Silva-Moreno E."/>
            <person name="Staats M."/>
            <person name="Valdes J.H."/>
            <person name="Van Kan J.A.L."/>
        </authorList>
    </citation>
    <scope>NUCLEOTIDE SEQUENCE [LARGE SCALE GENOMIC DNA]</scope>
    <source>
        <strain evidence="2 3">Bh0001</strain>
    </source>
</reference>